<accession>A0A6D2IGA8</accession>
<name>A0A6D2IGA8_9BRAS</name>
<keyword evidence="2" id="KW-1185">Reference proteome</keyword>
<evidence type="ECO:0000313" key="1">
    <source>
        <dbReference type="EMBL" id="CAA7024037.1"/>
    </source>
</evidence>
<dbReference type="Proteomes" id="UP000467841">
    <property type="component" value="Unassembled WGS sequence"/>
</dbReference>
<organism evidence="1 2">
    <name type="scientific">Microthlaspi erraticum</name>
    <dbReference type="NCBI Taxonomy" id="1685480"/>
    <lineage>
        <taxon>Eukaryota</taxon>
        <taxon>Viridiplantae</taxon>
        <taxon>Streptophyta</taxon>
        <taxon>Embryophyta</taxon>
        <taxon>Tracheophyta</taxon>
        <taxon>Spermatophyta</taxon>
        <taxon>Magnoliopsida</taxon>
        <taxon>eudicotyledons</taxon>
        <taxon>Gunneridae</taxon>
        <taxon>Pentapetalae</taxon>
        <taxon>rosids</taxon>
        <taxon>malvids</taxon>
        <taxon>Brassicales</taxon>
        <taxon>Brassicaceae</taxon>
        <taxon>Coluteocarpeae</taxon>
        <taxon>Microthlaspi</taxon>
    </lineage>
</organism>
<sequence length="138" mass="16077">MILSAVRAKGEFEIGVNIPHEENDDSQVKKRVKRSIKRLRRVSMRAMRMCPWKRRSQVKKRMSSPYVELVLKNMHLAKLFSTTWNPTRSSLASSSFNEGEKRMVTFRQLGDLVWVQLWRGNQVELQGKGTPKGLGYNR</sequence>
<protein>
    <submittedName>
        <fullName evidence="1">Uncharacterized protein</fullName>
    </submittedName>
</protein>
<gene>
    <name evidence="1" type="ORF">MERR_LOCUS11272</name>
</gene>
<evidence type="ECO:0000313" key="2">
    <source>
        <dbReference type="Proteomes" id="UP000467841"/>
    </source>
</evidence>
<proteinExistence type="predicted"/>
<dbReference type="EMBL" id="CACVBM020000854">
    <property type="protein sequence ID" value="CAA7024037.1"/>
    <property type="molecule type" value="Genomic_DNA"/>
</dbReference>
<reference evidence="1" key="1">
    <citation type="submission" date="2020-01" db="EMBL/GenBank/DDBJ databases">
        <authorList>
            <person name="Mishra B."/>
        </authorList>
    </citation>
    <scope>NUCLEOTIDE SEQUENCE [LARGE SCALE GENOMIC DNA]</scope>
</reference>
<comment type="caution">
    <text evidence="1">The sequence shown here is derived from an EMBL/GenBank/DDBJ whole genome shotgun (WGS) entry which is preliminary data.</text>
</comment>
<dbReference type="AlphaFoldDB" id="A0A6D2IGA8"/>